<dbReference type="EMBL" id="FQVU01000005">
    <property type="protein sequence ID" value="SHH33348.1"/>
    <property type="molecule type" value="Genomic_DNA"/>
</dbReference>
<keyword evidence="3" id="KW-1185">Reference proteome</keyword>
<protein>
    <recommendedName>
        <fullName evidence="4">Aromatic ring-opening dioxygenase LigA</fullName>
    </recommendedName>
</protein>
<dbReference type="AlphaFoldDB" id="A0A1M5S4Y3"/>
<keyword evidence="1" id="KW-0472">Membrane</keyword>
<dbReference type="RefSeq" id="WP_073391893.1">
    <property type="nucleotide sequence ID" value="NZ_FQVU01000005.1"/>
</dbReference>
<organism evidence="2 3">
    <name type="scientific">Jatrophihabitans endophyticus</name>
    <dbReference type="NCBI Taxonomy" id="1206085"/>
    <lineage>
        <taxon>Bacteria</taxon>
        <taxon>Bacillati</taxon>
        <taxon>Actinomycetota</taxon>
        <taxon>Actinomycetes</taxon>
        <taxon>Jatrophihabitantales</taxon>
        <taxon>Jatrophihabitantaceae</taxon>
        <taxon>Jatrophihabitans</taxon>
    </lineage>
</organism>
<keyword evidence="1" id="KW-0812">Transmembrane</keyword>
<evidence type="ECO:0000256" key="1">
    <source>
        <dbReference type="SAM" id="Phobius"/>
    </source>
</evidence>
<name>A0A1M5S4Y3_9ACTN</name>
<accession>A0A1M5S4Y3</accession>
<evidence type="ECO:0008006" key="4">
    <source>
        <dbReference type="Google" id="ProtNLM"/>
    </source>
</evidence>
<evidence type="ECO:0000313" key="3">
    <source>
        <dbReference type="Proteomes" id="UP000186132"/>
    </source>
</evidence>
<reference evidence="2 3" key="1">
    <citation type="submission" date="2016-11" db="EMBL/GenBank/DDBJ databases">
        <authorList>
            <person name="Jaros S."/>
            <person name="Januszkiewicz K."/>
            <person name="Wedrychowicz H."/>
        </authorList>
    </citation>
    <scope>NUCLEOTIDE SEQUENCE [LARGE SCALE GENOMIC DNA]</scope>
    <source>
        <strain evidence="2 3">DSM 45627</strain>
    </source>
</reference>
<proteinExistence type="predicted"/>
<keyword evidence="1" id="KW-1133">Transmembrane helix</keyword>
<dbReference type="OrthoDB" id="3378428at2"/>
<dbReference type="Proteomes" id="UP000186132">
    <property type="component" value="Unassembled WGS sequence"/>
</dbReference>
<feature type="transmembrane region" description="Helical" evidence="1">
    <location>
        <begin position="12"/>
        <end position="31"/>
    </location>
</feature>
<evidence type="ECO:0000313" key="2">
    <source>
        <dbReference type="EMBL" id="SHH33348.1"/>
    </source>
</evidence>
<sequence length="194" mass="20671">MRRKSFDRLISVIGLLLTAILIVAGGLLTWAHNFVGDQVHDQLAAQQIYFPPKGSDATKGDEFAPMRQYAGQQLTTGEQAETYADHFIRVHLNEIAGGKTYAQLSSAAQKDPTDTKLAGQVETMFKGETLRGLLLNAYAFGKMGSIAGIAAIAAFVGAAIMLVLSALGLWHAGRVKESDTVFAGHRATAPPAEA</sequence>
<feature type="transmembrane region" description="Helical" evidence="1">
    <location>
        <begin position="146"/>
        <end position="170"/>
    </location>
</feature>
<dbReference type="STRING" id="1206085.SAMN05443575_3736"/>
<gene>
    <name evidence="2" type="ORF">SAMN05443575_3736</name>
</gene>